<dbReference type="CDD" id="cd03284">
    <property type="entry name" value="ABC_MutS1"/>
    <property type="match status" value="1"/>
</dbReference>
<dbReference type="OrthoDB" id="9802448at2"/>
<dbReference type="Pfam" id="PF00488">
    <property type="entry name" value="MutS_V"/>
    <property type="match status" value="1"/>
</dbReference>
<keyword evidence="7 9" id="KW-0234">DNA repair</keyword>
<dbReference type="SMART" id="SM00533">
    <property type="entry name" value="MUTSd"/>
    <property type="match status" value="1"/>
</dbReference>
<evidence type="ECO:0000313" key="12">
    <source>
        <dbReference type="EMBL" id="SMC62709.1"/>
    </source>
</evidence>
<dbReference type="SUPFAM" id="SSF53150">
    <property type="entry name" value="DNA repair protein MutS, domain II"/>
    <property type="match status" value="1"/>
</dbReference>
<dbReference type="FunFam" id="3.40.1170.10:FF:000001">
    <property type="entry name" value="DNA mismatch repair protein MutS"/>
    <property type="match status" value="1"/>
</dbReference>
<dbReference type="FunFam" id="3.40.50.300:FF:000870">
    <property type="entry name" value="MutS protein homolog 4"/>
    <property type="match status" value="1"/>
</dbReference>
<dbReference type="InterPro" id="IPR007696">
    <property type="entry name" value="DNA_mismatch_repair_MutS_core"/>
</dbReference>
<dbReference type="EMBL" id="FWXI01000006">
    <property type="protein sequence ID" value="SMC62709.1"/>
    <property type="molecule type" value="Genomic_DNA"/>
</dbReference>
<dbReference type="HAMAP" id="MF_00096">
    <property type="entry name" value="MutS"/>
    <property type="match status" value="1"/>
</dbReference>
<sequence>MAISYTPMLEQYREVKSRHTNEILFFRLGDFYEMFFEDAEIASREMEITLTSRDGGQNTRVPMCGVPYHAADNYIAKLINKGYKVAICEQVEDPKQAKGIVRREVVKIITPGTILAESLLPDKANNYLALLHEEADELCLAAADISTGECVWATFSGSSRANTVCDQLYRLLPAELVLAGKLGDLPTINSFLAQRVSTCTITTLSNADLTLVSELPSKHFVQQELPSSTVAQAAVGYLLYYLHYTLKSDLSHINKLARVNTQDYLILDASTLRNLEITRNMRDGGRKDTLLAVLDFTKTAMGGRLLKKWLEFPLLNPLTISKRQDAIADLLDKRAVRESLKELLNNIYDFERILTRIEVGSANARDLTALKTSLAVLPEIKIRLQECHAEQLAGISIEARTHVDVANMIETAIADNPPLGVRDGGIIRTGYDLELDELRSIARDSKEWIQDLELRERETTGIKSLKIGYNKVFGYYIEVTHANTGAVPPNYVRKQTLVNAERYITPELKDFETKVLGAQEKIINIEYQLFVVIRDYIKERISEIQQTARQIAQLDVIISLSEAAARYNYIRPNLNHSRELIIKDGRHPVVERLLSGEMFVPNDTELNHRDSEIMIITGPNMAGKSTYMRQVALLTIMAQIGSFIPAREASICPIDRIFTRVGASDDLATGQSTFMVEMTEAAQIIKFATTNSLIILDEIGRGTSTFDGMSIARSVVEYIKDKVKAKTLFATHYHELTELAESSKVIKNYSVAVKERGNDIVFLRRIIPGGADKSYGIHVAQLAGLPKRIIERAQQILHELEQCKANSDLIPPTTKQQNNKHTALATVSLFSSSIADELLNIDVMTLTPLEALNTLYRLQNKAREESGML</sequence>
<dbReference type="InterPro" id="IPR036678">
    <property type="entry name" value="MutS_con_dom_sf"/>
</dbReference>
<keyword evidence="6 9" id="KW-0238">DNA-binding</keyword>
<accession>A0A1W2APQ3</accession>
<evidence type="ECO:0000313" key="13">
    <source>
        <dbReference type="Proteomes" id="UP000192738"/>
    </source>
</evidence>
<dbReference type="NCBIfam" id="TIGR01070">
    <property type="entry name" value="mutS1"/>
    <property type="match status" value="1"/>
</dbReference>
<dbReference type="PIRSF" id="PIRSF037677">
    <property type="entry name" value="DNA_mis_repair_Msh6"/>
    <property type="match status" value="1"/>
</dbReference>
<dbReference type="GO" id="GO:0005524">
    <property type="term" value="F:ATP binding"/>
    <property type="evidence" value="ECO:0007669"/>
    <property type="project" value="UniProtKB-UniRule"/>
</dbReference>
<evidence type="ECO:0000256" key="5">
    <source>
        <dbReference type="ARBA" id="ARBA00022840"/>
    </source>
</evidence>
<evidence type="ECO:0000256" key="9">
    <source>
        <dbReference type="HAMAP-Rule" id="MF_00096"/>
    </source>
</evidence>
<evidence type="ECO:0000256" key="6">
    <source>
        <dbReference type="ARBA" id="ARBA00023125"/>
    </source>
</evidence>
<keyword evidence="5 9" id="KW-0067">ATP-binding</keyword>
<comment type="similarity">
    <text evidence="1 9 10">Belongs to the DNA mismatch repair MutS family.</text>
</comment>
<dbReference type="Gene3D" id="3.40.1170.10">
    <property type="entry name" value="DNA repair protein MutS, domain I"/>
    <property type="match status" value="1"/>
</dbReference>
<evidence type="ECO:0000256" key="1">
    <source>
        <dbReference type="ARBA" id="ARBA00006271"/>
    </source>
</evidence>
<protein>
    <recommendedName>
        <fullName evidence="2 9">DNA mismatch repair protein MutS</fullName>
    </recommendedName>
</protein>
<dbReference type="PROSITE" id="PS00486">
    <property type="entry name" value="DNA_MISMATCH_REPAIR_2"/>
    <property type="match status" value="1"/>
</dbReference>
<dbReference type="InterPro" id="IPR000432">
    <property type="entry name" value="DNA_mismatch_repair_MutS_C"/>
</dbReference>
<evidence type="ECO:0000256" key="7">
    <source>
        <dbReference type="ARBA" id="ARBA00023204"/>
    </source>
</evidence>
<dbReference type="Pfam" id="PF05190">
    <property type="entry name" value="MutS_IV"/>
    <property type="match status" value="1"/>
</dbReference>
<dbReference type="SUPFAM" id="SSF55271">
    <property type="entry name" value="DNA repair protein MutS, domain I"/>
    <property type="match status" value="1"/>
</dbReference>
<dbReference type="PANTHER" id="PTHR11361:SF34">
    <property type="entry name" value="DNA MISMATCH REPAIR PROTEIN MSH1, MITOCHONDRIAL"/>
    <property type="match status" value="1"/>
</dbReference>
<dbReference type="Gene3D" id="1.10.1420.10">
    <property type="match status" value="2"/>
</dbReference>
<keyword evidence="4 9" id="KW-0227">DNA damage</keyword>
<evidence type="ECO:0000256" key="2">
    <source>
        <dbReference type="ARBA" id="ARBA00021982"/>
    </source>
</evidence>
<evidence type="ECO:0000259" key="11">
    <source>
        <dbReference type="PROSITE" id="PS00486"/>
    </source>
</evidence>
<evidence type="ECO:0000256" key="8">
    <source>
        <dbReference type="ARBA" id="ARBA00024647"/>
    </source>
</evidence>
<dbReference type="NCBIfam" id="NF003810">
    <property type="entry name" value="PRK05399.1"/>
    <property type="match status" value="1"/>
</dbReference>
<dbReference type="InterPro" id="IPR005748">
    <property type="entry name" value="DNA_mismatch_repair_MutS"/>
</dbReference>
<dbReference type="GO" id="GO:0140664">
    <property type="term" value="F:ATP-dependent DNA damage sensor activity"/>
    <property type="evidence" value="ECO:0007669"/>
    <property type="project" value="InterPro"/>
</dbReference>
<evidence type="ECO:0000256" key="3">
    <source>
        <dbReference type="ARBA" id="ARBA00022741"/>
    </source>
</evidence>
<proteinExistence type="inferred from homology"/>
<feature type="binding site" evidence="9">
    <location>
        <begin position="618"/>
        <end position="625"/>
    </location>
    <ligand>
        <name>ATP</name>
        <dbReference type="ChEBI" id="CHEBI:30616"/>
    </ligand>
</feature>
<feature type="domain" description="DNA mismatch repair proteins mutS family" evidence="11">
    <location>
        <begin position="692"/>
        <end position="708"/>
    </location>
</feature>
<dbReference type="InterPro" id="IPR036187">
    <property type="entry name" value="DNA_mismatch_repair_MutS_sf"/>
</dbReference>
<dbReference type="InterPro" id="IPR007861">
    <property type="entry name" value="DNA_mismatch_repair_MutS_clamp"/>
</dbReference>
<dbReference type="InterPro" id="IPR017261">
    <property type="entry name" value="DNA_mismatch_repair_MutS/MSH"/>
</dbReference>
<keyword evidence="13" id="KW-1185">Reference proteome</keyword>
<keyword evidence="3 9" id="KW-0547">Nucleotide-binding</keyword>
<dbReference type="InterPro" id="IPR027417">
    <property type="entry name" value="P-loop_NTPase"/>
</dbReference>
<reference evidence="12 13" key="1">
    <citation type="submission" date="2017-04" db="EMBL/GenBank/DDBJ databases">
        <authorList>
            <person name="Afonso C.L."/>
            <person name="Miller P.J."/>
            <person name="Scott M.A."/>
            <person name="Spackman E."/>
            <person name="Goraichik I."/>
            <person name="Dimitrov K.M."/>
            <person name="Suarez D.L."/>
            <person name="Swayne D.E."/>
        </authorList>
    </citation>
    <scope>NUCLEOTIDE SEQUENCE [LARGE SCALE GENOMIC DNA]</scope>
    <source>
        <strain evidence="12 13">DSM 5090</strain>
    </source>
</reference>
<dbReference type="Pfam" id="PF05192">
    <property type="entry name" value="MutS_III"/>
    <property type="match status" value="1"/>
</dbReference>
<evidence type="ECO:0000256" key="10">
    <source>
        <dbReference type="RuleBase" id="RU003756"/>
    </source>
</evidence>
<evidence type="ECO:0000256" key="4">
    <source>
        <dbReference type="ARBA" id="ARBA00022763"/>
    </source>
</evidence>
<name>A0A1W2APQ3_9FIRM</name>
<dbReference type="GO" id="GO:0030983">
    <property type="term" value="F:mismatched DNA binding"/>
    <property type="evidence" value="ECO:0007669"/>
    <property type="project" value="InterPro"/>
</dbReference>
<dbReference type="GO" id="GO:0003684">
    <property type="term" value="F:damaged DNA binding"/>
    <property type="evidence" value="ECO:0007669"/>
    <property type="project" value="UniProtKB-UniRule"/>
</dbReference>
<dbReference type="STRING" id="112901.SAMN04488500_10641"/>
<dbReference type="InterPro" id="IPR007860">
    <property type="entry name" value="DNA_mmatch_repair_MutS_con_dom"/>
</dbReference>
<organism evidence="12 13">
    <name type="scientific">Sporomusa malonica</name>
    <dbReference type="NCBI Taxonomy" id="112901"/>
    <lineage>
        <taxon>Bacteria</taxon>
        <taxon>Bacillati</taxon>
        <taxon>Bacillota</taxon>
        <taxon>Negativicutes</taxon>
        <taxon>Selenomonadales</taxon>
        <taxon>Sporomusaceae</taxon>
        <taxon>Sporomusa</taxon>
    </lineage>
</organism>
<dbReference type="Gene3D" id="3.30.420.110">
    <property type="entry name" value="MutS, connector domain"/>
    <property type="match status" value="1"/>
</dbReference>
<dbReference type="AlphaFoldDB" id="A0A1W2APQ3"/>
<comment type="function">
    <text evidence="8 9">This protein is involved in the repair of mismatches in DNA. It is possible that it carries out the mismatch recognition step. This protein has a weak ATPase activity.</text>
</comment>
<dbReference type="SUPFAM" id="SSF52540">
    <property type="entry name" value="P-loop containing nucleoside triphosphate hydrolases"/>
    <property type="match status" value="1"/>
</dbReference>
<dbReference type="RefSeq" id="WP_084575265.1">
    <property type="nucleotide sequence ID" value="NZ_CP155572.1"/>
</dbReference>
<dbReference type="InterPro" id="IPR045076">
    <property type="entry name" value="MutS"/>
</dbReference>
<dbReference type="Pfam" id="PF05188">
    <property type="entry name" value="MutS_II"/>
    <property type="match status" value="1"/>
</dbReference>
<dbReference type="PANTHER" id="PTHR11361">
    <property type="entry name" value="DNA MISMATCH REPAIR PROTEIN MUTS FAMILY MEMBER"/>
    <property type="match status" value="1"/>
</dbReference>
<dbReference type="SUPFAM" id="SSF48334">
    <property type="entry name" value="DNA repair protein MutS, domain III"/>
    <property type="match status" value="1"/>
</dbReference>
<dbReference type="Pfam" id="PF01624">
    <property type="entry name" value="MutS_I"/>
    <property type="match status" value="1"/>
</dbReference>
<gene>
    <name evidence="9" type="primary">mutS</name>
    <name evidence="12" type="ORF">SAMN04488500_10641</name>
</gene>
<dbReference type="Gene3D" id="3.40.50.300">
    <property type="entry name" value="P-loop containing nucleotide triphosphate hydrolases"/>
    <property type="match status" value="1"/>
</dbReference>
<dbReference type="FunFam" id="1.10.1420.10:FF:000002">
    <property type="entry name" value="DNA mismatch repair protein MutS"/>
    <property type="match status" value="1"/>
</dbReference>
<dbReference type="InterPro" id="IPR016151">
    <property type="entry name" value="DNA_mismatch_repair_MutS_N"/>
</dbReference>
<dbReference type="GO" id="GO:0006298">
    <property type="term" value="P:mismatch repair"/>
    <property type="evidence" value="ECO:0007669"/>
    <property type="project" value="UniProtKB-UniRule"/>
</dbReference>
<dbReference type="SMART" id="SM00534">
    <property type="entry name" value="MUTSac"/>
    <property type="match status" value="1"/>
</dbReference>
<dbReference type="GO" id="GO:0005829">
    <property type="term" value="C:cytosol"/>
    <property type="evidence" value="ECO:0007669"/>
    <property type="project" value="TreeGrafter"/>
</dbReference>
<dbReference type="Proteomes" id="UP000192738">
    <property type="component" value="Unassembled WGS sequence"/>
</dbReference>
<dbReference type="InterPro" id="IPR007695">
    <property type="entry name" value="DNA_mismatch_repair_MutS-lik_N"/>
</dbReference>